<dbReference type="InterPro" id="IPR017972">
    <property type="entry name" value="Cyt_P450_CS"/>
</dbReference>
<accession>K2R528</accession>
<dbReference type="Proteomes" id="UP000007129">
    <property type="component" value="Unassembled WGS sequence"/>
</dbReference>
<dbReference type="GO" id="GO:0020037">
    <property type="term" value="F:heme binding"/>
    <property type="evidence" value="ECO:0007669"/>
    <property type="project" value="InterPro"/>
</dbReference>
<dbReference type="eggNOG" id="KOG0156">
    <property type="taxonomic scope" value="Eukaryota"/>
</dbReference>
<evidence type="ECO:0000256" key="7">
    <source>
        <dbReference type="RuleBase" id="RU000461"/>
    </source>
</evidence>
<gene>
    <name evidence="9" type="ORF">MPH_05294</name>
</gene>
<dbReference type="HOGENOM" id="CLU_001570_2_3_1"/>
<comment type="caution">
    <text evidence="9">The sequence shown here is derived from an EMBL/GenBank/DDBJ whole genome shotgun (WGS) entry which is preliminary data.</text>
</comment>
<evidence type="ECO:0000256" key="8">
    <source>
        <dbReference type="SAM" id="Phobius"/>
    </source>
</evidence>
<evidence type="ECO:0000313" key="10">
    <source>
        <dbReference type="Proteomes" id="UP000007129"/>
    </source>
</evidence>
<keyword evidence="8" id="KW-0812">Transmembrane</keyword>
<dbReference type="InParanoid" id="K2R528"/>
<dbReference type="InterPro" id="IPR002401">
    <property type="entry name" value="Cyt_P450_E_grp-I"/>
</dbReference>
<feature type="transmembrane region" description="Helical" evidence="8">
    <location>
        <begin position="12"/>
        <end position="33"/>
    </location>
</feature>
<dbReference type="PRINTS" id="PR00463">
    <property type="entry name" value="EP450I"/>
</dbReference>
<dbReference type="PANTHER" id="PTHR46300:SF2">
    <property type="entry name" value="CYTOCHROME P450 MONOOXYGENASE ALNH-RELATED"/>
    <property type="match status" value="1"/>
</dbReference>
<dbReference type="SUPFAM" id="SSF48264">
    <property type="entry name" value="Cytochrome P450"/>
    <property type="match status" value="1"/>
</dbReference>
<organism evidence="9 10">
    <name type="scientific">Macrophomina phaseolina (strain MS6)</name>
    <name type="common">Charcoal rot fungus</name>
    <dbReference type="NCBI Taxonomy" id="1126212"/>
    <lineage>
        <taxon>Eukaryota</taxon>
        <taxon>Fungi</taxon>
        <taxon>Dikarya</taxon>
        <taxon>Ascomycota</taxon>
        <taxon>Pezizomycotina</taxon>
        <taxon>Dothideomycetes</taxon>
        <taxon>Dothideomycetes incertae sedis</taxon>
        <taxon>Botryosphaeriales</taxon>
        <taxon>Botryosphaeriaceae</taxon>
        <taxon>Macrophomina</taxon>
    </lineage>
</organism>
<comment type="cofactor">
    <cofactor evidence="6">
        <name>heme</name>
        <dbReference type="ChEBI" id="CHEBI:30413"/>
    </cofactor>
</comment>
<keyword evidence="2 6" id="KW-0479">Metal-binding</keyword>
<dbReference type="Pfam" id="PF00067">
    <property type="entry name" value="p450"/>
    <property type="match status" value="1"/>
</dbReference>
<proteinExistence type="inferred from homology"/>
<dbReference type="InterPro" id="IPR001128">
    <property type="entry name" value="Cyt_P450"/>
</dbReference>
<reference evidence="9 10" key="1">
    <citation type="journal article" date="2012" name="BMC Genomics">
        <title>Tools to kill: Genome of one of the most destructive plant pathogenic fungi Macrophomina phaseolina.</title>
        <authorList>
            <person name="Islam M.S."/>
            <person name="Haque M.S."/>
            <person name="Islam M.M."/>
            <person name="Emdad E.M."/>
            <person name="Halim A."/>
            <person name="Hossen Q.M.M."/>
            <person name="Hossain M.Z."/>
            <person name="Ahmed B."/>
            <person name="Rahim S."/>
            <person name="Rahman M.S."/>
            <person name="Alam M.M."/>
            <person name="Hou S."/>
            <person name="Wan X."/>
            <person name="Saito J.A."/>
            <person name="Alam M."/>
        </authorList>
    </citation>
    <scope>NUCLEOTIDE SEQUENCE [LARGE SCALE GENOMIC DNA]</scope>
    <source>
        <strain evidence="9 10">MS6</strain>
    </source>
</reference>
<evidence type="ECO:0000256" key="2">
    <source>
        <dbReference type="ARBA" id="ARBA00022723"/>
    </source>
</evidence>
<comment type="similarity">
    <text evidence="1 7">Belongs to the cytochrome P450 family.</text>
</comment>
<keyword evidence="3 7" id="KW-0560">Oxidoreductase</keyword>
<dbReference type="PROSITE" id="PS00086">
    <property type="entry name" value="CYTOCHROME_P450"/>
    <property type="match status" value="1"/>
</dbReference>
<name>K2R528_MACPH</name>
<feature type="binding site" description="axial binding residue" evidence="6">
    <location>
        <position position="454"/>
    </location>
    <ligand>
        <name>heme</name>
        <dbReference type="ChEBI" id="CHEBI:30413"/>
    </ligand>
    <ligandPart>
        <name>Fe</name>
        <dbReference type="ChEBI" id="CHEBI:18248"/>
    </ligandPart>
</feature>
<keyword evidence="4 6" id="KW-0408">Iron</keyword>
<dbReference type="OrthoDB" id="1103324at2759"/>
<evidence type="ECO:0000256" key="4">
    <source>
        <dbReference type="ARBA" id="ARBA00023004"/>
    </source>
</evidence>
<evidence type="ECO:0000256" key="3">
    <source>
        <dbReference type="ARBA" id="ARBA00023002"/>
    </source>
</evidence>
<keyword evidence="8" id="KW-1133">Transmembrane helix</keyword>
<dbReference type="EMBL" id="AHHD01000246">
    <property type="protein sequence ID" value="EKG17486.1"/>
    <property type="molecule type" value="Genomic_DNA"/>
</dbReference>
<evidence type="ECO:0000256" key="5">
    <source>
        <dbReference type="ARBA" id="ARBA00023033"/>
    </source>
</evidence>
<dbReference type="PANTHER" id="PTHR46300">
    <property type="entry name" value="P450, PUTATIVE (EUROFUNG)-RELATED-RELATED"/>
    <property type="match status" value="1"/>
</dbReference>
<evidence type="ECO:0000256" key="6">
    <source>
        <dbReference type="PIRSR" id="PIRSR602401-1"/>
    </source>
</evidence>
<protein>
    <submittedName>
        <fullName evidence="9">Cytochrome P450</fullName>
    </submittedName>
</protein>
<keyword evidence="6 7" id="KW-0349">Heme</keyword>
<evidence type="ECO:0000256" key="1">
    <source>
        <dbReference type="ARBA" id="ARBA00010617"/>
    </source>
</evidence>
<evidence type="ECO:0000313" key="9">
    <source>
        <dbReference type="EMBL" id="EKG17486.1"/>
    </source>
</evidence>
<dbReference type="Gene3D" id="1.10.630.10">
    <property type="entry name" value="Cytochrome P450"/>
    <property type="match status" value="1"/>
</dbReference>
<keyword evidence="8" id="KW-0472">Membrane</keyword>
<dbReference type="AlphaFoldDB" id="K2R528"/>
<sequence>MALLAFEALSHVSSTLLGVGFFGLVAYLITLVLKIGSRPAHMPPGPPTVPFWGNLRQLSGSFYPEKIYTEWAKSYGPVFTVMKGNQPWVIVTGAAEAHQLFQKHGQSTAGRPSSRMELAMRSGYGPQFMHGPKWRVARKLWHAVLNVGASRQYRPLQQLEAKQLLADVARDGKAWRSHVERYGASLGTTLMNGHRVTGSDDAVVHEIMDDLAVFMRHYNRTAWFDKLPGFWSLPEWAVPARRTASRIAADHCKLILRHWNETKERIASGLSLPCFNASIMERLKHSDFAGRVTENEAAEIGELLVTAATETTSSTLKNWIAAMTMFPDVQKKAQEEVDRVVGPDRLPDDTDAANLPYVRQVIQETHRWLTAVPLGLIHATTEPVTWGQYVIPAGTPLVLNAYGIHLDSVLYPSPRTFDPDRWAGKLEALSELADDRVGTRSEALYAFGAGRRICPGQHVAEQGLFLAVARWLWAFDTEKCGDMEVDLDAYRPGIVACLENFEATVKPRSAEKAALAEKFWSMDKAEFLDERGQWCKSPQGVENVMRRAVGF</sequence>
<dbReference type="GO" id="GO:0005506">
    <property type="term" value="F:iron ion binding"/>
    <property type="evidence" value="ECO:0007669"/>
    <property type="project" value="InterPro"/>
</dbReference>
<dbReference type="InterPro" id="IPR050364">
    <property type="entry name" value="Cytochrome_P450_fung"/>
</dbReference>
<dbReference type="VEuPathDB" id="FungiDB:MPH_05294"/>
<dbReference type="GO" id="GO:0016705">
    <property type="term" value="F:oxidoreductase activity, acting on paired donors, with incorporation or reduction of molecular oxygen"/>
    <property type="evidence" value="ECO:0007669"/>
    <property type="project" value="InterPro"/>
</dbReference>
<dbReference type="InterPro" id="IPR036396">
    <property type="entry name" value="Cyt_P450_sf"/>
</dbReference>
<keyword evidence="5 7" id="KW-0503">Monooxygenase</keyword>
<dbReference type="GO" id="GO:0004497">
    <property type="term" value="F:monooxygenase activity"/>
    <property type="evidence" value="ECO:0007669"/>
    <property type="project" value="UniProtKB-KW"/>
</dbReference>
<dbReference type="STRING" id="1126212.K2R528"/>